<evidence type="ECO:0000256" key="2">
    <source>
        <dbReference type="ARBA" id="ARBA00022670"/>
    </source>
</evidence>
<dbReference type="InterPro" id="IPR000209">
    <property type="entry name" value="Peptidase_S8/S53_dom"/>
</dbReference>
<evidence type="ECO:0000313" key="7">
    <source>
        <dbReference type="EMBL" id="ADO66912.1"/>
    </source>
</evidence>
<evidence type="ECO:0000256" key="5">
    <source>
        <dbReference type="PROSITE-ProRule" id="PRU01240"/>
    </source>
</evidence>
<accession>E3UST5</accession>
<dbReference type="GO" id="GO:0005615">
    <property type="term" value="C:extracellular space"/>
    <property type="evidence" value="ECO:0007669"/>
    <property type="project" value="TreeGrafter"/>
</dbReference>
<proteinExistence type="inferred from homology"/>
<dbReference type="SUPFAM" id="SSF52743">
    <property type="entry name" value="Subtilisin-like"/>
    <property type="match status" value="1"/>
</dbReference>
<dbReference type="GO" id="GO:0006508">
    <property type="term" value="P:proteolysis"/>
    <property type="evidence" value="ECO:0007669"/>
    <property type="project" value="UniProtKB-KW"/>
</dbReference>
<comment type="similarity">
    <text evidence="1 5">Belongs to the peptidase S8 family.</text>
</comment>
<dbReference type="PANTHER" id="PTHR43806">
    <property type="entry name" value="PEPTIDASE S8"/>
    <property type="match status" value="1"/>
</dbReference>
<evidence type="ECO:0000256" key="1">
    <source>
        <dbReference type="ARBA" id="ARBA00011073"/>
    </source>
</evidence>
<evidence type="ECO:0000259" key="6">
    <source>
        <dbReference type="Pfam" id="PF00082"/>
    </source>
</evidence>
<name>E3UST5_ENTFC</name>
<keyword evidence="2" id="KW-0645">Protease</keyword>
<protein>
    <submittedName>
        <fullName evidence="7">Thermitase</fullName>
    </submittedName>
</protein>
<dbReference type="Pfam" id="PF00082">
    <property type="entry name" value="Peptidase_S8"/>
    <property type="match status" value="1"/>
</dbReference>
<reference evidence="7" key="1">
    <citation type="journal article" date="2011" name="Int. J. Med. Microbiol.">
        <title>A multiresistance megaplasmid pLG1 bearing a hylEfm genomic island in hospital Enterococcus faecium isolates.</title>
        <authorList>
            <person name="Laverde Gomez J.A."/>
            <person name="van Schaik W."/>
            <person name="Freitas A.R."/>
            <person name="Coque T.M."/>
            <person name="Weaver K.E."/>
            <person name="Francia M.V."/>
            <person name="Witte W."/>
            <person name="Werner G."/>
        </authorList>
    </citation>
    <scope>NUCLEOTIDE SEQUENCE</scope>
    <source>
        <strain evidence="7">64/3xUW2774</strain>
        <plasmid evidence="7">pLG1</plasmid>
    </source>
</reference>
<organism evidence="7">
    <name type="scientific">Enterococcus faecium</name>
    <name type="common">Streptococcus faecium</name>
    <dbReference type="NCBI Taxonomy" id="1352"/>
    <lineage>
        <taxon>Bacteria</taxon>
        <taxon>Bacillati</taxon>
        <taxon>Bacillota</taxon>
        <taxon>Bacilli</taxon>
        <taxon>Lactobacillales</taxon>
        <taxon>Enterococcaceae</taxon>
        <taxon>Enterococcus</taxon>
    </lineage>
</organism>
<dbReference type="PANTHER" id="PTHR43806:SF11">
    <property type="entry name" value="CEREVISIN-RELATED"/>
    <property type="match status" value="1"/>
</dbReference>
<dbReference type="InterPro" id="IPR050131">
    <property type="entry name" value="Peptidase_S8_subtilisin-like"/>
</dbReference>
<keyword evidence="3" id="KW-0378">Hydrolase</keyword>
<dbReference type="InterPro" id="IPR036852">
    <property type="entry name" value="Peptidase_S8/S53_dom_sf"/>
</dbReference>
<keyword evidence="4" id="KW-0720">Serine protease</keyword>
<evidence type="ECO:0000256" key="3">
    <source>
        <dbReference type="ARBA" id="ARBA00022801"/>
    </source>
</evidence>
<dbReference type="EMBL" id="HM565184">
    <property type="protein sequence ID" value="ADO66912.1"/>
    <property type="molecule type" value="Genomic_DNA"/>
</dbReference>
<feature type="domain" description="Peptidase S8/S53" evidence="6">
    <location>
        <begin position="2"/>
        <end position="136"/>
    </location>
</feature>
<dbReference type="PROSITE" id="PS51892">
    <property type="entry name" value="SUBTILASE"/>
    <property type="match status" value="1"/>
</dbReference>
<keyword evidence="7" id="KW-0614">Plasmid</keyword>
<geneLocation type="plasmid" evidence="7">
    <name>pLG1</name>
</geneLocation>
<evidence type="ECO:0000256" key="4">
    <source>
        <dbReference type="ARBA" id="ARBA00022825"/>
    </source>
</evidence>
<feature type="non-terminal residue" evidence="7">
    <location>
        <position position="138"/>
    </location>
</feature>
<dbReference type="AlphaFoldDB" id="E3UST5"/>
<sequence length="138" mass="14649">MAILTEAINYASQKGFPIINFSIGSVVYSSTEEAIKNYPGLFVAAAGNNGIDMTDKPFYPASLDIPNIITVGNSSGYERSSDSNYSKTGVDLFARGFRVFSTFLGSKYTYMSGTSMATPHVTGSAALALSLDPDLSTD</sequence>
<gene>
    <name evidence="7" type="ORF">pLG1-0158</name>
</gene>
<dbReference type="PROSITE" id="PS00138">
    <property type="entry name" value="SUBTILASE_SER"/>
    <property type="match status" value="1"/>
</dbReference>
<comment type="caution">
    <text evidence="5">Lacks conserved residue(s) required for the propagation of feature annotation.</text>
</comment>
<dbReference type="GO" id="GO:0004252">
    <property type="term" value="F:serine-type endopeptidase activity"/>
    <property type="evidence" value="ECO:0007669"/>
    <property type="project" value="InterPro"/>
</dbReference>
<dbReference type="Gene3D" id="3.40.50.200">
    <property type="entry name" value="Peptidase S8/S53 domain"/>
    <property type="match status" value="1"/>
</dbReference>
<dbReference type="InterPro" id="IPR023828">
    <property type="entry name" value="Peptidase_S8_Ser-AS"/>
</dbReference>